<evidence type="ECO:0000313" key="5">
    <source>
        <dbReference type="EMBL" id="QDT93633.1"/>
    </source>
</evidence>
<dbReference type="RefSeq" id="WP_145231617.1">
    <property type="nucleotide sequence ID" value="NZ_CP036343.1"/>
</dbReference>
<evidence type="ECO:0000256" key="3">
    <source>
        <dbReference type="SAM" id="MobiDB-lite"/>
    </source>
</evidence>
<reference evidence="5 6" key="1">
    <citation type="submission" date="2019-02" db="EMBL/GenBank/DDBJ databases">
        <title>Deep-cultivation of Planctomycetes and their phenomic and genomic characterization uncovers novel biology.</title>
        <authorList>
            <person name="Wiegand S."/>
            <person name="Jogler M."/>
            <person name="Boedeker C."/>
            <person name="Pinto D."/>
            <person name="Vollmers J."/>
            <person name="Rivas-Marin E."/>
            <person name="Kohn T."/>
            <person name="Peeters S.H."/>
            <person name="Heuer A."/>
            <person name="Rast P."/>
            <person name="Oberbeckmann S."/>
            <person name="Bunk B."/>
            <person name="Jeske O."/>
            <person name="Meyerdierks A."/>
            <person name="Storesund J.E."/>
            <person name="Kallscheuer N."/>
            <person name="Luecker S."/>
            <person name="Lage O.M."/>
            <person name="Pohl T."/>
            <person name="Merkel B.J."/>
            <person name="Hornburger P."/>
            <person name="Mueller R.-W."/>
            <person name="Bruemmer F."/>
            <person name="Labrenz M."/>
            <person name="Spormann A.M."/>
            <person name="Op den Camp H."/>
            <person name="Overmann J."/>
            <person name="Amann R."/>
            <person name="Jetten M.S.M."/>
            <person name="Mascher T."/>
            <person name="Medema M.H."/>
            <person name="Devos D.P."/>
            <person name="Kaster A.-K."/>
            <person name="Ovreas L."/>
            <person name="Rohde M."/>
            <person name="Galperin M.Y."/>
            <person name="Jogler C."/>
        </authorList>
    </citation>
    <scope>NUCLEOTIDE SEQUENCE [LARGE SCALE GENOMIC DNA]</scope>
    <source>
        <strain evidence="5 6">Pan161</strain>
    </source>
</reference>
<dbReference type="InterPro" id="IPR008978">
    <property type="entry name" value="HSP20-like_chaperone"/>
</dbReference>
<feature type="domain" description="SHSP" evidence="4">
    <location>
        <begin position="48"/>
        <end position="162"/>
    </location>
</feature>
<name>A0A517VKT9_9PLAN</name>
<dbReference type="SUPFAM" id="SSF49764">
    <property type="entry name" value="HSP20-like chaperones"/>
    <property type="match status" value="1"/>
</dbReference>
<dbReference type="EMBL" id="CP036343">
    <property type="protein sequence ID" value="QDT93633.1"/>
    <property type="molecule type" value="Genomic_DNA"/>
</dbReference>
<gene>
    <name evidence="5" type="primary">hspA_6</name>
    <name evidence="5" type="ORF">Pan161_53150</name>
</gene>
<dbReference type="AlphaFoldDB" id="A0A517VKT9"/>
<protein>
    <submittedName>
        <fullName evidence="5">Spore protein SP21</fullName>
    </submittedName>
</protein>
<feature type="region of interest" description="Disordered" evidence="3">
    <location>
        <begin position="1"/>
        <end position="26"/>
    </location>
</feature>
<dbReference type="PANTHER" id="PTHR11527">
    <property type="entry name" value="HEAT-SHOCK PROTEIN 20 FAMILY MEMBER"/>
    <property type="match status" value="1"/>
</dbReference>
<comment type="similarity">
    <text evidence="1 2">Belongs to the small heat shock protein (HSP20) family.</text>
</comment>
<proteinExistence type="inferred from homology"/>
<organism evidence="5 6">
    <name type="scientific">Gimesia algae</name>
    <dbReference type="NCBI Taxonomy" id="2527971"/>
    <lineage>
        <taxon>Bacteria</taxon>
        <taxon>Pseudomonadati</taxon>
        <taxon>Planctomycetota</taxon>
        <taxon>Planctomycetia</taxon>
        <taxon>Planctomycetales</taxon>
        <taxon>Planctomycetaceae</taxon>
        <taxon>Gimesia</taxon>
    </lineage>
</organism>
<sequence>MTTTPAVRGTATRPEQSLARSGPFGGRAPFWVLRNEMDNLMSRFSGDGSLTQAFDALLDMSETDDEIEVRMDVPGIQPEEIEVEVTGNTLLITGERKEEKEEKSKTYHRIERTSGSFSRSMTLPCEVDSDQVLAECDKGVLTVLLPKSNLSKPHKITVKPKF</sequence>
<keyword evidence="6" id="KW-1185">Reference proteome</keyword>
<accession>A0A517VKT9</accession>
<dbReference type="Gene3D" id="2.60.40.790">
    <property type="match status" value="1"/>
</dbReference>
<dbReference type="InterPro" id="IPR002068">
    <property type="entry name" value="A-crystallin/Hsp20_dom"/>
</dbReference>
<dbReference type="PROSITE" id="PS01031">
    <property type="entry name" value="SHSP"/>
    <property type="match status" value="1"/>
</dbReference>
<dbReference type="Proteomes" id="UP000316855">
    <property type="component" value="Chromosome"/>
</dbReference>
<evidence type="ECO:0000256" key="2">
    <source>
        <dbReference type="RuleBase" id="RU003616"/>
    </source>
</evidence>
<evidence type="ECO:0000259" key="4">
    <source>
        <dbReference type="PROSITE" id="PS01031"/>
    </source>
</evidence>
<evidence type="ECO:0000256" key="1">
    <source>
        <dbReference type="PROSITE-ProRule" id="PRU00285"/>
    </source>
</evidence>
<dbReference type="KEGG" id="gax:Pan161_53150"/>
<dbReference type="InterPro" id="IPR031107">
    <property type="entry name" value="Small_HSP"/>
</dbReference>
<dbReference type="CDD" id="cd06464">
    <property type="entry name" value="ACD_sHsps-like"/>
    <property type="match status" value="1"/>
</dbReference>
<dbReference type="OrthoDB" id="288864at2"/>
<evidence type="ECO:0000313" key="6">
    <source>
        <dbReference type="Proteomes" id="UP000316855"/>
    </source>
</evidence>
<dbReference type="Pfam" id="PF00011">
    <property type="entry name" value="HSP20"/>
    <property type="match status" value="1"/>
</dbReference>